<evidence type="ECO:0000313" key="8">
    <source>
        <dbReference type="Proteomes" id="UP000433101"/>
    </source>
</evidence>
<dbReference type="GO" id="GO:0030246">
    <property type="term" value="F:carbohydrate binding"/>
    <property type="evidence" value="ECO:0007669"/>
    <property type="project" value="InterPro"/>
</dbReference>
<organism evidence="7 8">
    <name type="scientific">Stappia sediminis</name>
    <dbReference type="NCBI Taxonomy" id="2692190"/>
    <lineage>
        <taxon>Bacteria</taxon>
        <taxon>Pseudomonadati</taxon>
        <taxon>Pseudomonadota</taxon>
        <taxon>Alphaproteobacteria</taxon>
        <taxon>Hyphomicrobiales</taxon>
        <taxon>Stappiaceae</taxon>
        <taxon>Stappia</taxon>
    </lineage>
</organism>
<dbReference type="SUPFAM" id="SSF81296">
    <property type="entry name" value="E set domains"/>
    <property type="match status" value="1"/>
</dbReference>
<dbReference type="InterPro" id="IPR014438">
    <property type="entry name" value="Glucan_biosyn_MdoG/MdoD"/>
</dbReference>
<keyword evidence="4" id="KW-0732">Signal</keyword>
<gene>
    <name evidence="7" type="ORF">GR183_08255</name>
</gene>
<dbReference type="PANTHER" id="PTHR30504">
    <property type="entry name" value="GLUCANS BIOSYNTHESIS PROTEIN"/>
    <property type="match status" value="1"/>
</dbReference>
<dbReference type="InterPro" id="IPR013783">
    <property type="entry name" value="Ig-like_fold"/>
</dbReference>
<evidence type="ECO:0000256" key="5">
    <source>
        <dbReference type="ARBA" id="ARBA00022764"/>
    </source>
</evidence>
<comment type="caution">
    <text evidence="7">The sequence shown here is derived from an EMBL/GenBank/DDBJ whole genome shotgun (WGS) entry which is preliminary data.</text>
</comment>
<evidence type="ECO:0000256" key="4">
    <source>
        <dbReference type="ARBA" id="ARBA00022729"/>
    </source>
</evidence>
<dbReference type="GO" id="GO:0003824">
    <property type="term" value="F:catalytic activity"/>
    <property type="evidence" value="ECO:0007669"/>
    <property type="project" value="InterPro"/>
</dbReference>
<dbReference type="InterPro" id="IPR011013">
    <property type="entry name" value="Gal_mutarotase_sf_dom"/>
</dbReference>
<dbReference type="FunFam" id="2.70.98.10:FF:000001">
    <property type="entry name" value="Glucans biosynthesis protein G"/>
    <property type="match status" value="1"/>
</dbReference>
<dbReference type="InterPro" id="IPR014756">
    <property type="entry name" value="Ig_E-set"/>
</dbReference>
<dbReference type="InterPro" id="IPR007444">
    <property type="entry name" value="Glucan_biosyn_MdoG_C"/>
</dbReference>
<dbReference type="PIRSF" id="PIRSF006281">
    <property type="entry name" value="MdoG"/>
    <property type="match status" value="1"/>
</dbReference>
<feature type="domain" description="Glucan biosynthesis periplasmic MdoG C-terminal" evidence="6">
    <location>
        <begin position="41"/>
        <end position="521"/>
    </location>
</feature>
<dbReference type="GO" id="GO:0030288">
    <property type="term" value="C:outer membrane-bounded periplasmic space"/>
    <property type="evidence" value="ECO:0007669"/>
    <property type="project" value="TreeGrafter"/>
</dbReference>
<protein>
    <submittedName>
        <fullName evidence="7">Glucan biosynthesis protein D</fullName>
    </submittedName>
</protein>
<dbReference type="InterPro" id="IPR014718">
    <property type="entry name" value="GH-type_carb-bd"/>
</dbReference>
<dbReference type="Pfam" id="PF04349">
    <property type="entry name" value="MdoG"/>
    <property type="match status" value="1"/>
</dbReference>
<dbReference type="Gene3D" id="2.70.98.10">
    <property type="match status" value="1"/>
</dbReference>
<evidence type="ECO:0000256" key="1">
    <source>
        <dbReference type="ARBA" id="ARBA00004418"/>
    </source>
</evidence>
<name>A0A7X3LTN4_9HYPH</name>
<dbReference type="RefSeq" id="WP_160775134.1">
    <property type="nucleotide sequence ID" value="NZ_WUMV01000003.1"/>
</dbReference>
<keyword evidence="5" id="KW-0574">Periplasm</keyword>
<dbReference type="EMBL" id="WUMV01000003">
    <property type="protein sequence ID" value="MXN64897.1"/>
    <property type="molecule type" value="Genomic_DNA"/>
</dbReference>
<evidence type="ECO:0000256" key="3">
    <source>
        <dbReference type="ARBA" id="ARBA00009284"/>
    </source>
</evidence>
<comment type="similarity">
    <text evidence="3">Belongs to the OpgD/OpgG family.</text>
</comment>
<keyword evidence="8" id="KW-1185">Reference proteome</keyword>
<reference evidence="7 8" key="1">
    <citation type="submission" date="2019-12" db="EMBL/GenBank/DDBJ databases">
        <authorList>
            <person name="Li M."/>
        </authorList>
    </citation>
    <scope>NUCLEOTIDE SEQUENCE [LARGE SCALE GENOMIC DNA]</scope>
    <source>
        <strain evidence="7 8">GBMRC 2046</strain>
    </source>
</reference>
<dbReference type="Proteomes" id="UP000433101">
    <property type="component" value="Unassembled WGS sequence"/>
</dbReference>
<sequence length="525" mass="59141">MDRRAFLANCSAIIGLISAGNVIRVPAAHAIENFSAGGFDFSWEWLIERARERASEAYEPPSAEIPEQIANLSYDQHRAIRFHPQNALWGESDANFELHAFHPGWLFKTPVRIFEVEGGTARRLMFTEADFEYRKPLDEKAFDGLKLPGVAGFRLHYPLNTTDYRDELIAFLGASYFRALGRGNVYGLSARGLAIDTAAGTEEEFPKFTRFFVEKPETGAREIRIFAELESPSVAGAYSFVVSPGAETTVDVDARLFLRDDVSRLGIAPLTSMYLFGENDDTGFDDYRPEVHDSDGLAILRDDGKRIWRPLSNPRKLSLSFFGEMNVRGFGLLQRDRAFDSYLDTEARYEKRPSLWIEPIGDWGAGTIMLAEIPSEREINDNIAAFWIPQKAAEAGAEFTFRYRMTWAGDVEGDTTKARVVRTRTGHGGTAASQTDPDHRKFVVEFAGGGIEKLGIDSPLEAKTEVSGAEIRHQDLQKLEQSGNWRLIVDVEREDTDTPVELRSWLLLDDRLVSEIWSYQWNGEV</sequence>
<accession>A0A7X3LTN4</accession>
<proteinExistence type="inferred from homology"/>
<dbReference type="GO" id="GO:0051274">
    <property type="term" value="P:beta-glucan biosynthetic process"/>
    <property type="evidence" value="ECO:0007669"/>
    <property type="project" value="TreeGrafter"/>
</dbReference>
<dbReference type="PANTHER" id="PTHR30504:SF2">
    <property type="entry name" value="GLUCANS BIOSYNTHESIS PROTEIN G"/>
    <property type="match status" value="1"/>
</dbReference>
<dbReference type="SUPFAM" id="SSF74650">
    <property type="entry name" value="Galactose mutarotase-like"/>
    <property type="match status" value="1"/>
</dbReference>
<dbReference type="AlphaFoldDB" id="A0A7X3LTN4"/>
<evidence type="ECO:0000313" key="7">
    <source>
        <dbReference type="EMBL" id="MXN64897.1"/>
    </source>
</evidence>
<dbReference type="Gene3D" id="2.60.40.10">
    <property type="entry name" value="Immunoglobulins"/>
    <property type="match status" value="1"/>
</dbReference>
<dbReference type="UniPathway" id="UPA00637"/>
<comment type="pathway">
    <text evidence="2">Glycan metabolism; osmoregulated periplasmic glucan (OPG) biosynthesis.</text>
</comment>
<comment type="subcellular location">
    <subcellularLocation>
        <location evidence="1">Periplasm</location>
    </subcellularLocation>
</comment>
<evidence type="ECO:0000259" key="6">
    <source>
        <dbReference type="Pfam" id="PF04349"/>
    </source>
</evidence>
<evidence type="ECO:0000256" key="2">
    <source>
        <dbReference type="ARBA" id="ARBA00005001"/>
    </source>
</evidence>